<dbReference type="AlphaFoldDB" id="A0AAD7CYE7"/>
<dbReference type="EMBL" id="JARKIE010000183">
    <property type="protein sequence ID" value="KAJ7670253.1"/>
    <property type="molecule type" value="Genomic_DNA"/>
</dbReference>
<keyword evidence="3" id="KW-1185">Reference proteome</keyword>
<evidence type="ECO:0000313" key="3">
    <source>
        <dbReference type="Proteomes" id="UP001221757"/>
    </source>
</evidence>
<accession>A0AAD7CYE7</accession>
<feature type="region of interest" description="Disordered" evidence="1">
    <location>
        <begin position="208"/>
        <end position="290"/>
    </location>
</feature>
<proteinExistence type="predicted"/>
<comment type="caution">
    <text evidence="2">The sequence shown here is derived from an EMBL/GenBank/DDBJ whole genome shotgun (WGS) entry which is preliminary data.</text>
</comment>
<dbReference type="Proteomes" id="UP001221757">
    <property type="component" value="Unassembled WGS sequence"/>
</dbReference>
<feature type="compositionally biased region" description="Basic and acidic residues" evidence="1">
    <location>
        <begin position="208"/>
        <end position="218"/>
    </location>
</feature>
<reference evidence="2" key="1">
    <citation type="submission" date="2023-03" db="EMBL/GenBank/DDBJ databases">
        <title>Massive genome expansion in bonnet fungi (Mycena s.s.) driven by repeated elements and novel gene families across ecological guilds.</title>
        <authorList>
            <consortium name="Lawrence Berkeley National Laboratory"/>
            <person name="Harder C.B."/>
            <person name="Miyauchi S."/>
            <person name="Viragh M."/>
            <person name="Kuo A."/>
            <person name="Thoen E."/>
            <person name="Andreopoulos B."/>
            <person name="Lu D."/>
            <person name="Skrede I."/>
            <person name="Drula E."/>
            <person name="Henrissat B."/>
            <person name="Morin E."/>
            <person name="Kohler A."/>
            <person name="Barry K."/>
            <person name="LaButti K."/>
            <person name="Morin E."/>
            <person name="Salamov A."/>
            <person name="Lipzen A."/>
            <person name="Mereny Z."/>
            <person name="Hegedus B."/>
            <person name="Baldrian P."/>
            <person name="Stursova M."/>
            <person name="Weitz H."/>
            <person name="Taylor A."/>
            <person name="Grigoriev I.V."/>
            <person name="Nagy L.G."/>
            <person name="Martin F."/>
            <person name="Kauserud H."/>
        </authorList>
    </citation>
    <scope>NUCLEOTIDE SEQUENCE</scope>
    <source>
        <strain evidence="2">CBHHK067</strain>
    </source>
</reference>
<evidence type="ECO:0000256" key="1">
    <source>
        <dbReference type="SAM" id="MobiDB-lite"/>
    </source>
</evidence>
<name>A0AAD7CYE7_MYCRO</name>
<gene>
    <name evidence="2" type="ORF">B0H17DRAFT_1209476</name>
</gene>
<feature type="compositionally biased region" description="Low complexity" evidence="1">
    <location>
        <begin position="228"/>
        <end position="239"/>
    </location>
</feature>
<sequence>MLGEDKEPTKKLQARDLNRKYLENLLDPAKLRAECYELEVSQALLTKVSDFKAANESPRMLASCIVDQIERNNDLSTQMYFKLSSLGSHSWGSHLASLTVACIADIGLSLLDMVTQTHIHDLVSRGVQAQVCCSLVAVYQWIINLGPSLTGQLIPIHQSEGDEALAQKFLQLAPLVKHIVGFVRNHWEQQELLAAVKKTKAEKAKVERAAAKAKEKGSRGRPQKRKIGVSGPGPLVPVVREPSPDATRPDLSEANNPQPEHVQINVGADSHVQPVPEMEDQLDSGQSSNWSRIPADLFGLLPATTSTGALELSEQQ</sequence>
<protein>
    <submittedName>
        <fullName evidence="2">Uncharacterized protein</fullName>
    </submittedName>
</protein>
<evidence type="ECO:0000313" key="2">
    <source>
        <dbReference type="EMBL" id="KAJ7670253.1"/>
    </source>
</evidence>
<organism evidence="2 3">
    <name type="scientific">Mycena rosella</name>
    <name type="common">Pink bonnet</name>
    <name type="synonym">Agaricus rosellus</name>
    <dbReference type="NCBI Taxonomy" id="1033263"/>
    <lineage>
        <taxon>Eukaryota</taxon>
        <taxon>Fungi</taxon>
        <taxon>Dikarya</taxon>
        <taxon>Basidiomycota</taxon>
        <taxon>Agaricomycotina</taxon>
        <taxon>Agaricomycetes</taxon>
        <taxon>Agaricomycetidae</taxon>
        <taxon>Agaricales</taxon>
        <taxon>Marasmiineae</taxon>
        <taxon>Mycenaceae</taxon>
        <taxon>Mycena</taxon>
    </lineage>
</organism>